<dbReference type="PROSITE" id="PS51471">
    <property type="entry name" value="FE2OG_OXY"/>
    <property type="match status" value="1"/>
</dbReference>
<dbReference type="SUPFAM" id="SSF51197">
    <property type="entry name" value="Clavaminate synthase-like"/>
    <property type="match status" value="1"/>
</dbReference>
<dbReference type="AlphaFoldDB" id="A0A0D3IQJ7"/>
<evidence type="ECO:0000313" key="4">
    <source>
        <dbReference type="Proteomes" id="UP000013827"/>
    </source>
</evidence>
<dbReference type="Proteomes" id="UP000013827">
    <property type="component" value="Unassembled WGS sequence"/>
</dbReference>
<dbReference type="InterPro" id="IPR008775">
    <property type="entry name" value="Phytyl_CoA_dOase-like"/>
</dbReference>
<dbReference type="PANTHER" id="PTHR37563">
    <property type="entry name" value="PHYTANOYL-COA DIOXYGENASE FAMILY PROTEIN (AFU_ORTHOLOGUE AFUA_2G03330)"/>
    <property type="match status" value="1"/>
</dbReference>
<dbReference type="RefSeq" id="XP_005765961.1">
    <property type="nucleotide sequence ID" value="XM_005765904.1"/>
</dbReference>
<dbReference type="InterPro" id="IPR051961">
    <property type="entry name" value="Fungal_Metabolite_Diox"/>
</dbReference>
<feature type="domain" description="Fe2OG dioxygenase" evidence="2">
    <location>
        <begin position="475"/>
        <end position="566"/>
    </location>
</feature>
<evidence type="ECO:0000259" key="2">
    <source>
        <dbReference type="PROSITE" id="PS51471"/>
    </source>
</evidence>
<dbReference type="PaxDb" id="2903-EOD13532"/>
<sequence>MTSSPSLILDHRRQNFGNEAAVAEAEASLLVHAFEGGASVSPRDAAAALVRDGLAVVDAVVLQSAAARLRQHVDSRLSDVCGATPPDGEPLLGQIMCRRNRWDLKLDLSEHPVAEALRQLLDALGPALVAALGRGAQLFELGALVADAGAPRQPVHPDTPYSRSISVATCMLALQDVDLSMGPTHFLPRTHTERERSASWGRDPTDDDEIAAALESSSTRIPAAALRRRGIPLLRCGDALLFDARTLHCGGAHVGKRGARRILFYASFRASWAAGDWRGAGFEQPGTLLDRLRGRYHLSRSGVLVAAAPPLRKRVASLLSATVACAFGVGVGAPRRGRERASAWACCLLPLWRWLVLAARRALLLAPLSRRPDDHYSLLERRRGLELCGEVVERASAAGVPWRTDRHELAATTDLELDGVEGLDAGREACAGRACGGEDGPNGGWLERLEAALDASGAIETILQDISSLYAVAREYLVLREIFLVRYSALAGHQRALPSHRDSNWFSFVVALNSTASFEGGGTCLRDAPPICVPAGCCLTFVGAQRHAAAAVTGGTRFVLAGFVDLRAPLRTRALCTRQMHAIDPRFVCSSCEGTALDPLMSKFVARVLERG</sequence>
<evidence type="ECO:0000313" key="3">
    <source>
        <dbReference type="EnsemblProtists" id="EOD13532"/>
    </source>
</evidence>
<protein>
    <recommendedName>
        <fullName evidence="2">Fe2OG dioxygenase domain-containing protein</fullName>
    </recommendedName>
</protein>
<reference evidence="4" key="1">
    <citation type="journal article" date="2013" name="Nature">
        <title>Pan genome of the phytoplankton Emiliania underpins its global distribution.</title>
        <authorList>
            <person name="Read B.A."/>
            <person name="Kegel J."/>
            <person name="Klute M.J."/>
            <person name="Kuo A."/>
            <person name="Lefebvre S.C."/>
            <person name="Maumus F."/>
            <person name="Mayer C."/>
            <person name="Miller J."/>
            <person name="Monier A."/>
            <person name="Salamov A."/>
            <person name="Young J."/>
            <person name="Aguilar M."/>
            <person name="Claverie J.M."/>
            <person name="Frickenhaus S."/>
            <person name="Gonzalez K."/>
            <person name="Herman E.K."/>
            <person name="Lin Y.C."/>
            <person name="Napier J."/>
            <person name="Ogata H."/>
            <person name="Sarno A.F."/>
            <person name="Shmutz J."/>
            <person name="Schroeder D."/>
            <person name="de Vargas C."/>
            <person name="Verret F."/>
            <person name="von Dassow P."/>
            <person name="Valentin K."/>
            <person name="Van de Peer Y."/>
            <person name="Wheeler G."/>
            <person name="Dacks J.B."/>
            <person name="Delwiche C.F."/>
            <person name="Dyhrman S.T."/>
            <person name="Glockner G."/>
            <person name="John U."/>
            <person name="Richards T."/>
            <person name="Worden A.Z."/>
            <person name="Zhang X."/>
            <person name="Grigoriev I.V."/>
            <person name="Allen A.E."/>
            <person name="Bidle K."/>
            <person name="Borodovsky M."/>
            <person name="Bowler C."/>
            <person name="Brownlee C."/>
            <person name="Cock J.M."/>
            <person name="Elias M."/>
            <person name="Gladyshev V.N."/>
            <person name="Groth M."/>
            <person name="Guda C."/>
            <person name="Hadaegh A."/>
            <person name="Iglesias-Rodriguez M.D."/>
            <person name="Jenkins J."/>
            <person name="Jones B.M."/>
            <person name="Lawson T."/>
            <person name="Leese F."/>
            <person name="Lindquist E."/>
            <person name="Lobanov A."/>
            <person name="Lomsadze A."/>
            <person name="Malik S.B."/>
            <person name="Marsh M.E."/>
            <person name="Mackinder L."/>
            <person name="Mock T."/>
            <person name="Mueller-Roeber B."/>
            <person name="Pagarete A."/>
            <person name="Parker M."/>
            <person name="Probert I."/>
            <person name="Quesneville H."/>
            <person name="Raines C."/>
            <person name="Rensing S.A."/>
            <person name="Riano-Pachon D.M."/>
            <person name="Richier S."/>
            <person name="Rokitta S."/>
            <person name="Shiraiwa Y."/>
            <person name="Soanes D.M."/>
            <person name="van der Giezen M."/>
            <person name="Wahlund T.M."/>
            <person name="Williams B."/>
            <person name="Wilson W."/>
            <person name="Wolfe G."/>
            <person name="Wurch L.L."/>
        </authorList>
    </citation>
    <scope>NUCLEOTIDE SEQUENCE</scope>
</reference>
<dbReference type="eggNOG" id="ENOG502S17C">
    <property type="taxonomic scope" value="Eukaryota"/>
</dbReference>
<dbReference type="PANTHER" id="PTHR37563:SF2">
    <property type="entry name" value="PHYTANOYL-COA DIOXYGENASE FAMILY PROTEIN (AFU_ORTHOLOGUE AFUA_2G03330)"/>
    <property type="match status" value="1"/>
</dbReference>
<feature type="region of interest" description="Disordered" evidence="1">
    <location>
        <begin position="185"/>
        <end position="205"/>
    </location>
</feature>
<dbReference type="InterPro" id="IPR005123">
    <property type="entry name" value="Oxoglu/Fe-dep_dioxygenase_dom"/>
</dbReference>
<dbReference type="HOGENOM" id="CLU_446521_0_0_1"/>
<dbReference type="EnsemblProtists" id="EOD13532">
    <property type="protein sequence ID" value="EOD13532"/>
    <property type="gene ID" value="EMIHUDRAFT_212638"/>
</dbReference>
<dbReference type="GeneID" id="17259709"/>
<dbReference type="Gene3D" id="2.60.120.620">
    <property type="entry name" value="q2cbj1_9rhob like domain"/>
    <property type="match status" value="2"/>
</dbReference>
<reference evidence="3" key="2">
    <citation type="submission" date="2024-10" db="UniProtKB">
        <authorList>
            <consortium name="EnsemblProtists"/>
        </authorList>
    </citation>
    <scope>IDENTIFICATION</scope>
</reference>
<name>A0A0D3IQJ7_EMIH1</name>
<accession>A0A0D3IQJ7</accession>
<evidence type="ECO:0000256" key="1">
    <source>
        <dbReference type="SAM" id="MobiDB-lite"/>
    </source>
</evidence>
<dbReference type="Pfam" id="PF05721">
    <property type="entry name" value="PhyH"/>
    <property type="match status" value="1"/>
</dbReference>
<proteinExistence type="predicted"/>
<keyword evidence="4" id="KW-1185">Reference proteome</keyword>
<organism evidence="3 4">
    <name type="scientific">Emiliania huxleyi (strain CCMP1516)</name>
    <dbReference type="NCBI Taxonomy" id="280463"/>
    <lineage>
        <taxon>Eukaryota</taxon>
        <taxon>Haptista</taxon>
        <taxon>Haptophyta</taxon>
        <taxon>Prymnesiophyceae</taxon>
        <taxon>Isochrysidales</taxon>
        <taxon>Noelaerhabdaceae</taxon>
        <taxon>Emiliania</taxon>
    </lineage>
</organism>
<dbReference type="KEGG" id="ehx:EMIHUDRAFT_212638"/>